<proteinExistence type="predicted"/>
<dbReference type="SUPFAM" id="SSF143990">
    <property type="entry name" value="YbiA-like"/>
    <property type="match status" value="1"/>
</dbReference>
<dbReference type="WBParaSite" id="SPAL_0000514500.1">
    <property type="protein sequence ID" value="SPAL_0000514500.1"/>
    <property type="gene ID" value="SPAL_0000514500"/>
</dbReference>
<dbReference type="Proteomes" id="UP000046392">
    <property type="component" value="Unplaced"/>
</dbReference>
<evidence type="ECO:0000313" key="3">
    <source>
        <dbReference type="WBParaSite" id="SPAL_0000514500.1"/>
    </source>
</evidence>
<name>A0A0N5BGP5_STREA</name>
<feature type="region of interest" description="Disordered" evidence="1">
    <location>
        <begin position="1"/>
        <end position="20"/>
    </location>
</feature>
<evidence type="ECO:0000313" key="2">
    <source>
        <dbReference type="Proteomes" id="UP000046392"/>
    </source>
</evidence>
<dbReference type="InterPro" id="IPR037238">
    <property type="entry name" value="YbiA-like_sf"/>
</dbReference>
<evidence type="ECO:0000256" key="1">
    <source>
        <dbReference type="SAM" id="MobiDB-lite"/>
    </source>
</evidence>
<keyword evidence="2" id="KW-1185">Reference proteome</keyword>
<dbReference type="Gene3D" id="1.10.357.40">
    <property type="entry name" value="YbiA-like"/>
    <property type="match status" value="1"/>
</dbReference>
<organism evidence="2 3">
    <name type="scientific">Strongyloides papillosus</name>
    <name type="common">Intestinal threadworm</name>
    <dbReference type="NCBI Taxonomy" id="174720"/>
    <lineage>
        <taxon>Eukaryota</taxon>
        <taxon>Metazoa</taxon>
        <taxon>Ecdysozoa</taxon>
        <taxon>Nematoda</taxon>
        <taxon>Chromadorea</taxon>
        <taxon>Rhabditida</taxon>
        <taxon>Tylenchina</taxon>
        <taxon>Panagrolaimomorpha</taxon>
        <taxon>Strongyloidoidea</taxon>
        <taxon>Strongyloididae</taxon>
        <taxon>Strongyloides</taxon>
    </lineage>
</organism>
<feature type="region of interest" description="Disordered" evidence="1">
    <location>
        <begin position="82"/>
        <end position="103"/>
    </location>
</feature>
<accession>A0A0N5BGP5</accession>
<sequence>MDKISVSEPGVGSSEDDKSIFPISKALDIQDGKKTIEEDNENVGEVTTLEKQENNGQVLMTNDGENLNDATKYLLQFYQSPSPRFQQPGKSRQSQQCRQRQKRPQSFDKRMMQLLINAPIIPNGWNVMKYTVNLDNIVYVKNKHSIYSPVYYKAAFMMSDQVYFSVDDVYQSTKLNDLCGQVFAQVYLRKTTVGEKRAFVRDCIEFLGISKEKVIDWRNTKGLDVIIKATFNKFTQNEELLEIMKKDRNKLICNIFGDDSIDGCGTQKDVEIWADRAKGTTCIIPCEATPINLHNFPTIGCGKNIQGVIIMIVRHMISLQYNW</sequence>
<protein>
    <submittedName>
        <fullName evidence="3">DUF1768 domain-containing protein</fullName>
    </submittedName>
</protein>
<reference evidence="3" key="1">
    <citation type="submission" date="2017-02" db="UniProtKB">
        <authorList>
            <consortium name="WormBaseParasite"/>
        </authorList>
    </citation>
    <scope>IDENTIFICATION</scope>
</reference>
<dbReference type="AlphaFoldDB" id="A0A0N5BGP5"/>